<accession>Q1Q1E7</accession>
<reference evidence="1" key="2">
    <citation type="submission" date="2006-01" db="EMBL/GenBank/DDBJ databases">
        <authorList>
            <person name="Genoscope"/>
        </authorList>
    </citation>
    <scope>NUCLEOTIDE SEQUENCE</scope>
</reference>
<gene>
    <name evidence="1" type="ORF">kuste3074</name>
</gene>
<protein>
    <submittedName>
        <fullName evidence="1">Uncharacterized protein</fullName>
    </submittedName>
</protein>
<proteinExistence type="predicted"/>
<dbReference type="EMBL" id="CT573071">
    <property type="protein sequence ID" value="CAJ73830.1"/>
    <property type="molecule type" value="Genomic_DNA"/>
</dbReference>
<dbReference type="AlphaFoldDB" id="Q1Q1E7"/>
<name>Q1Q1E7_KUEST</name>
<evidence type="ECO:0000313" key="1">
    <source>
        <dbReference type="EMBL" id="CAJ73830.1"/>
    </source>
</evidence>
<reference evidence="1" key="1">
    <citation type="journal article" date="2006" name="Nature">
        <title>Deciphering the evolution and metabolism of an anammox bacterium from a community genome.</title>
        <authorList>
            <person name="Strous M."/>
            <person name="Pelletier E."/>
            <person name="Mangenot S."/>
            <person name="Rattei T."/>
            <person name="Lehner A."/>
            <person name="Taylor M.W."/>
            <person name="Horn M."/>
            <person name="Daims H."/>
            <person name="Bartol-Mavel D."/>
            <person name="Wincker P."/>
            <person name="Barbe V."/>
            <person name="Fonknechten N."/>
            <person name="Vallenet D."/>
            <person name="Segurens B."/>
            <person name="Schenowitz-Truong C."/>
            <person name="Medigue C."/>
            <person name="Collingro A."/>
            <person name="Snel B."/>
            <person name="Dutilh B.E."/>
            <person name="OpDenCamp H.J.M."/>
            <person name="vanDerDrift C."/>
            <person name="Cirpus I."/>
            <person name="vanDePas-Schoonen K.T."/>
            <person name="Harhangi H.R."/>
            <person name="vanNiftrik L."/>
            <person name="Schmid M."/>
            <person name="Keltjens J."/>
            <person name="vanDeVossenberg J."/>
            <person name="Kartal B."/>
            <person name="Meier H."/>
            <person name="Frishman D."/>
            <person name="Huynen M.A."/>
            <person name="Mewes H."/>
            <person name="Weissenbach J."/>
            <person name="Jetten M.S.M."/>
            <person name="Wagner M."/>
            <person name="LePaslier D."/>
        </authorList>
    </citation>
    <scope>NUCLEOTIDE SEQUENCE</scope>
</reference>
<sequence length="62" mass="7282">MVRVIHPSIVSCEKIKKGKKSPFKIFTNKNYGIKNTLSDTCRAWIFLKDYLLPLKKRNVSRK</sequence>
<organism evidence="1">
    <name type="scientific">Kuenenia stuttgartiensis</name>
    <dbReference type="NCBI Taxonomy" id="174633"/>
    <lineage>
        <taxon>Bacteria</taxon>
        <taxon>Pseudomonadati</taxon>
        <taxon>Planctomycetota</taxon>
        <taxon>Candidatus Brocadiia</taxon>
        <taxon>Candidatus Brocadiales</taxon>
        <taxon>Candidatus Brocadiaceae</taxon>
        <taxon>Candidatus Kuenenia</taxon>
    </lineage>
</organism>